<accession>A0A6J5SRC7</accession>
<evidence type="ECO:0000313" key="1">
    <source>
        <dbReference type="EMBL" id="CAB4217057.1"/>
    </source>
</evidence>
<sequence>MANINRPNGFSVVGSITQGDSDQKGRLYAIPTSDTTNSYAVGDVVMSAASADANGVPYVQKWGGVATTSALPLGIISGIQVASPGVSLVASSLDLTQTYILAGTRTAVRYVYVVDDPFVLFEGQFDSTAIVVADLHKNATVTVTASVAHTPSTPYSTMVLTAPATTATLPIRLIGAAQRSDNAVGAYVRCLCKWNYHEFGVTSGASGTIVSYLAP</sequence>
<name>A0A6J5SRC7_9CAUD</name>
<gene>
    <name evidence="1" type="ORF">UFOVP1590_25</name>
</gene>
<organism evidence="1">
    <name type="scientific">uncultured Caudovirales phage</name>
    <dbReference type="NCBI Taxonomy" id="2100421"/>
    <lineage>
        <taxon>Viruses</taxon>
        <taxon>Duplodnaviria</taxon>
        <taxon>Heunggongvirae</taxon>
        <taxon>Uroviricota</taxon>
        <taxon>Caudoviricetes</taxon>
        <taxon>Peduoviridae</taxon>
        <taxon>Maltschvirus</taxon>
        <taxon>Maltschvirus maltsch</taxon>
    </lineage>
</organism>
<dbReference type="EMBL" id="LR797443">
    <property type="protein sequence ID" value="CAB4217057.1"/>
    <property type="molecule type" value="Genomic_DNA"/>
</dbReference>
<reference evidence="1" key="1">
    <citation type="submission" date="2020-05" db="EMBL/GenBank/DDBJ databases">
        <authorList>
            <person name="Chiriac C."/>
            <person name="Salcher M."/>
            <person name="Ghai R."/>
            <person name="Kavagutti S V."/>
        </authorList>
    </citation>
    <scope>NUCLEOTIDE SEQUENCE</scope>
</reference>
<protein>
    <submittedName>
        <fullName evidence="1">Uncharacterized protein</fullName>
    </submittedName>
</protein>
<proteinExistence type="predicted"/>